<dbReference type="Gene3D" id="3.40.50.300">
    <property type="entry name" value="P-loop containing nucleotide triphosphate hydrolases"/>
    <property type="match status" value="1"/>
</dbReference>
<evidence type="ECO:0000256" key="10">
    <source>
        <dbReference type="SAM" id="Phobius"/>
    </source>
</evidence>
<dbReference type="PANTHER" id="PTHR24221">
    <property type="entry name" value="ATP-BINDING CASSETTE SUB-FAMILY B"/>
    <property type="match status" value="1"/>
</dbReference>
<dbReference type="PROSITE" id="PS50929">
    <property type="entry name" value="ABC_TM1F"/>
    <property type="match status" value="1"/>
</dbReference>
<keyword evidence="2" id="KW-0813">Transport</keyword>
<dbReference type="InterPro" id="IPR036640">
    <property type="entry name" value="ABC1_TM_sf"/>
</dbReference>
<feature type="region of interest" description="Disordered" evidence="9">
    <location>
        <begin position="1"/>
        <end position="75"/>
    </location>
</feature>
<dbReference type="Pfam" id="PF00664">
    <property type="entry name" value="ABC_membrane"/>
    <property type="match status" value="1"/>
</dbReference>
<evidence type="ECO:0000256" key="8">
    <source>
        <dbReference type="ARBA" id="ARBA00023136"/>
    </source>
</evidence>
<dbReference type="PROSITE" id="PS50893">
    <property type="entry name" value="ABC_TRANSPORTER_2"/>
    <property type="match status" value="1"/>
</dbReference>
<keyword evidence="7 10" id="KW-1133">Transmembrane helix</keyword>
<dbReference type="SUPFAM" id="SSF52540">
    <property type="entry name" value="P-loop containing nucleoside triphosphate hydrolases"/>
    <property type="match status" value="1"/>
</dbReference>
<keyword evidence="8 10" id="KW-0472">Membrane</keyword>
<dbReference type="AlphaFoldDB" id="A0A7S4JBJ8"/>
<evidence type="ECO:0000256" key="6">
    <source>
        <dbReference type="ARBA" id="ARBA00022840"/>
    </source>
</evidence>
<dbReference type="EMBL" id="HBKQ01036731">
    <property type="protein sequence ID" value="CAE2258262.1"/>
    <property type="molecule type" value="Transcribed_RNA"/>
</dbReference>
<feature type="domain" description="ABC transporter" evidence="11">
    <location>
        <begin position="488"/>
        <end position="726"/>
    </location>
</feature>
<dbReference type="Pfam" id="PF00005">
    <property type="entry name" value="ABC_tran"/>
    <property type="match status" value="1"/>
</dbReference>
<evidence type="ECO:0000256" key="9">
    <source>
        <dbReference type="SAM" id="MobiDB-lite"/>
    </source>
</evidence>
<dbReference type="SMART" id="SM00382">
    <property type="entry name" value="AAA"/>
    <property type="match status" value="1"/>
</dbReference>
<evidence type="ECO:0000313" key="13">
    <source>
        <dbReference type="EMBL" id="CAE2258262.1"/>
    </source>
</evidence>
<evidence type="ECO:0000256" key="4">
    <source>
        <dbReference type="ARBA" id="ARBA00022692"/>
    </source>
</evidence>
<evidence type="ECO:0000256" key="3">
    <source>
        <dbReference type="ARBA" id="ARBA00022475"/>
    </source>
</evidence>
<keyword evidence="4 10" id="KW-0812">Transmembrane</keyword>
<feature type="transmembrane region" description="Helical" evidence="10">
    <location>
        <begin position="213"/>
        <end position="236"/>
    </location>
</feature>
<dbReference type="PANTHER" id="PTHR24221:SF620">
    <property type="entry name" value="ABC TRANSMEMBRANE TYPE-1 DOMAIN-CONTAINING PROTEIN"/>
    <property type="match status" value="1"/>
</dbReference>
<feature type="region of interest" description="Disordered" evidence="9">
    <location>
        <begin position="451"/>
        <end position="510"/>
    </location>
</feature>
<evidence type="ECO:0000256" key="1">
    <source>
        <dbReference type="ARBA" id="ARBA00004651"/>
    </source>
</evidence>
<feature type="transmembrane region" description="Helical" evidence="10">
    <location>
        <begin position="242"/>
        <end position="261"/>
    </location>
</feature>
<evidence type="ECO:0000256" key="7">
    <source>
        <dbReference type="ARBA" id="ARBA00022989"/>
    </source>
</evidence>
<sequence length="734" mass="79336">MAANGDAAPASSTGHHGATPSRALSIEGGGGGESAPLLRVSGDPIKPSKDAYGSGGADDEETGKESSRCPPPGTVDVVPTWRGVLRLVLPYLRPDGARHSALAAAALTAVVAGKIVNVLPPLAIRAAVDVIGAGAGRVPAKEIGAYFALKLLSMILASVQDLCQRTVSLDAERRFANAAFAHLHSLSLSYHLEKHIGEITRIMNRGVDSVSTVINSFLFSLAPTLFETCIVTAIFWKLGTPGIAITTLSVVALYFAFTIVVTKTRVTYRRRLIEANDAVGQKETETLVNYETVAMFGRTRHEVEDYGELRQEYKDRRVEMLSMFNVLEFGQKFIRLAGVSAGLFMAGDATVHGDPPLSAGSFVAVQLYIDQLFQPLMWLGMTYRMLTQAFTDLEKTVTMLQRVPEVKDAPDAVTWSPPTVGEAGMRPSGEIAFRDVTFHYKATSRRRALGGKLDVPSRKAGGGGRFGMWDNPTESKKKGKKGKGGKSVDDEEEEEEEEEPLPSVGGGVDSLSFSVPAGKTAALVGKSGSGKTTIVRLVLRLYDVDSGSVTIDGLDARSLTQESLRRNIGVVAQETVLWNASVRDNVKYGRPVASDDEVWAALKTAALDDFVRKLPDGLDTLVGERGMKLSGGERQRVGLARCVLKDPRLILLDEATSALDTETERKIRENVREVCRGRTTLMIAHRLSTARHADEIIVLDGGTIAERGTHDELIERGGRYAKMWQDQTATEDDE</sequence>
<dbReference type="InterPro" id="IPR003439">
    <property type="entry name" value="ABC_transporter-like_ATP-bd"/>
</dbReference>
<dbReference type="InterPro" id="IPR027417">
    <property type="entry name" value="P-loop_NTPase"/>
</dbReference>
<evidence type="ECO:0000259" key="11">
    <source>
        <dbReference type="PROSITE" id="PS50893"/>
    </source>
</evidence>
<dbReference type="SUPFAM" id="SSF90123">
    <property type="entry name" value="ABC transporter transmembrane region"/>
    <property type="match status" value="1"/>
</dbReference>
<feature type="compositionally biased region" description="Acidic residues" evidence="9">
    <location>
        <begin position="489"/>
        <end position="500"/>
    </location>
</feature>
<dbReference type="InterPro" id="IPR003593">
    <property type="entry name" value="AAA+_ATPase"/>
</dbReference>
<dbReference type="PROSITE" id="PS00211">
    <property type="entry name" value="ABC_TRANSPORTER_1"/>
    <property type="match status" value="1"/>
</dbReference>
<keyword evidence="5" id="KW-0547">Nucleotide-binding</keyword>
<dbReference type="Gene3D" id="1.20.1560.10">
    <property type="entry name" value="ABC transporter type 1, transmembrane domain"/>
    <property type="match status" value="1"/>
</dbReference>
<dbReference type="InterPro" id="IPR039421">
    <property type="entry name" value="Type_1_exporter"/>
</dbReference>
<dbReference type="GO" id="GO:0005524">
    <property type="term" value="F:ATP binding"/>
    <property type="evidence" value="ECO:0007669"/>
    <property type="project" value="UniProtKB-KW"/>
</dbReference>
<organism evidence="13">
    <name type="scientific">Odontella aurita</name>
    <dbReference type="NCBI Taxonomy" id="265563"/>
    <lineage>
        <taxon>Eukaryota</taxon>
        <taxon>Sar</taxon>
        <taxon>Stramenopiles</taxon>
        <taxon>Ochrophyta</taxon>
        <taxon>Bacillariophyta</taxon>
        <taxon>Mediophyceae</taxon>
        <taxon>Biddulphiophycidae</taxon>
        <taxon>Eupodiscales</taxon>
        <taxon>Odontellaceae</taxon>
        <taxon>Odontella</taxon>
    </lineage>
</organism>
<dbReference type="FunFam" id="3.40.50.300:FF:000299">
    <property type="entry name" value="ABC transporter ATP-binding protein/permease"/>
    <property type="match status" value="1"/>
</dbReference>
<dbReference type="InterPro" id="IPR011527">
    <property type="entry name" value="ABC1_TM_dom"/>
</dbReference>
<dbReference type="GO" id="GO:0016887">
    <property type="term" value="F:ATP hydrolysis activity"/>
    <property type="evidence" value="ECO:0007669"/>
    <property type="project" value="InterPro"/>
</dbReference>
<proteinExistence type="predicted"/>
<comment type="subcellular location">
    <subcellularLocation>
        <location evidence="1">Cell membrane</location>
        <topology evidence="1">Multi-pass membrane protein</topology>
    </subcellularLocation>
</comment>
<dbReference type="InterPro" id="IPR017871">
    <property type="entry name" value="ABC_transporter-like_CS"/>
</dbReference>
<protein>
    <recommendedName>
        <fullName evidence="14">ATP-dependent transporter ycf16</fullName>
    </recommendedName>
</protein>
<keyword evidence="6" id="KW-0067">ATP-binding</keyword>
<name>A0A7S4JBJ8_9STRA</name>
<evidence type="ECO:0008006" key="14">
    <source>
        <dbReference type="Google" id="ProtNLM"/>
    </source>
</evidence>
<reference evidence="13" key="1">
    <citation type="submission" date="2021-01" db="EMBL/GenBank/DDBJ databases">
        <authorList>
            <person name="Corre E."/>
            <person name="Pelletier E."/>
            <person name="Niang G."/>
            <person name="Scheremetjew M."/>
            <person name="Finn R."/>
            <person name="Kale V."/>
            <person name="Holt S."/>
            <person name="Cochrane G."/>
            <person name="Meng A."/>
            <person name="Brown T."/>
            <person name="Cohen L."/>
        </authorList>
    </citation>
    <scope>NUCLEOTIDE SEQUENCE</scope>
    <source>
        <strain evidence="13">Isolate 1302-5</strain>
    </source>
</reference>
<keyword evidence="3" id="KW-1003">Cell membrane</keyword>
<feature type="domain" description="ABC transmembrane type-1" evidence="12">
    <location>
        <begin position="104"/>
        <end position="388"/>
    </location>
</feature>
<evidence type="ECO:0000256" key="2">
    <source>
        <dbReference type="ARBA" id="ARBA00022448"/>
    </source>
</evidence>
<dbReference type="GO" id="GO:0140359">
    <property type="term" value="F:ABC-type transporter activity"/>
    <property type="evidence" value="ECO:0007669"/>
    <property type="project" value="InterPro"/>
</dbReference>
<evidence type="ECO:0000256" key="5">
    <source>
        <dbReference type="ARBA" id="ARBA00022741"/>
    </source>
</evidence>
<dbReference type="GO" id="GO:0005886">
    <property type="term" value="C:plasma membrane"/>
    <property type="evidence" value="ECO:0007669"/>
    <property type="project" value="UniProtKB-SubCell"/>
</dbReference>
<evidence type="ECO:0000259" key="12">
    <source>
        <dbReference type="PROSITE" id="PS50929"/>
    </source>
</evidence>
<gene>
    <name evidence="13" type="ORF">OAUR00152_LOCUS25320</name>
</gene>
<accession>A0A7S4JBJ8</accession>